<name>A0A2T1LYH9_9CHRO</name>
<dbReference type="RefSeq" id="WP_106456656.1">
    <property type="nucleotide sequence ID" value="NZ_PXOH01000008.1"/>
</dbReference>
<dbReference type="GO" id="GO:0043709">
    <property type="term" value="P:cell adhesion involved in single-species biofilm formation"/>
    <property type="evidence" value="ECO:0007669"/>
    <property type="project" value="TreeGrafter"/>
</dbReference>
<evidence type="ECO:0000313" key="5">
    <source>
        <dbReference type="EMBL" id="PSF37414.1"/>
    </source>
</evidence>
<comment type="caution">
    <text evidence="1">Lacks conserved residue(s) required for the propagation of feature annotation.</text>
</comment>
<dbReference type="PROSITE" id="PS50887">
    <property type="entry name" value="GGDEF"/>
    <property type="match status" value="1"/>
</dbReference>
<comment type="caution">
    <text evidence="5">The sequence shown here is derived from an EMBL/GenBank/DDBJ whole genome shotgun (WGS) entry which is preliminary data.</text>
</comment>
<dbReference type="SMART" id="SM00448">
    <property type="entry name" value="REC"/>
    <property type="match status" value="1"/>
</dbReference>
<dbReference type="GO" id="GO:0000160">
    <property type="term" value="P:phosphorelay signal transduction system"/>
    <property type="evidence" value="ECO:0007669"/>
    <property type="project" value="InterPro"/>
</dbReference>
<dbReference type="InterPro" id="IPR050469">
    <property type="entry name" value="Diguanylate_Cyclase"/>
</dbReference>
<dbReference type="OrthoDB" id="9115at2"/>
<dbReference type="GO" id="GO:0052621">
    <property type="term" value="F:diguanylate cyclase activity"/>
    <property type="evidence" value="ECO:0007669"/>
    <property type="project" value="TreeGrafter"/>
</dbReference>
<dbReference type="SUPFAM" id="SSF55073">
    <property type="entry name" value="Nucleotide cyclase"/>
    <property type="match status" value="1"/>
</dbReference>
<dbReference type="SUPFAM" id="SSF52172">
    <property type="entry name" value="CheY-like"/>
    <property type="match status" value="1"/>
</dbReference>
<organism evidence="5 6">
    <name type="scientific">Aphanothece hegewaldii CCALA 016</name>
    <dbReference type="NCBI Taxonomy" id="2107694"/>
    <lineage>
        <taxon>Bacteria</taxon>
        <taxon>Bacillati</taxon>
        <taxon>Cyanobacteriota</taxon>
        <taxon>Cyanophyceae</taxon>
        <taxon>Oscillatoriophycideae</taxon>
        <taxon>Chroococcales</taxon>
        <taxon>Aphanothecaceae</taxon>
        <taxon>Aphanothece</taxon>
    </lineage>
</organism>
<dbReference type="PROSITE" id="PS50110">
    <property type="entry name" value="RESPONSE_REGULATORY"/>
    <property type="match status" value="1"/>
</dbReference>
<dbReference type="InterPro" id="IPR029787">
    <property type="entry name" value="Nucleotide_cyclase"/>
</dbReference>
<evidence type="ECO:0008006" key="7">
    <source>
        <dbReference type="Google" id="ProtNLM"/>
    </source>
</evidence>
<dbReference type="PANTHER" id="PTHR45138:SF9">
    <property type="entry name" value="DIGUANYLATE CYCLASE DGCM-RELATED"/>
    <property type="match status" value="1"/>
</dbReference>
<dbReference type="InterPro" id="IPR043128">
    <property type="entry name" value="Rev_trsase/Diguanyl_cyclase"/>
</dbReference>
<dbReference type="Gene3D" id="3.30.70.270">
    <property type="match status" value="1"/>
</dbReference>
<evidence type="ECO:0000259" key="4">
    <source>
        <dbReference type="PROSITE" id="PS50887"/>
    </source>
</evidence>
<dbReference type="InterPro" id="IPR000160">
    <property type="entry name" value="GGDEF_dom"/>
</dbReference>
<dbReference type="InterPro" id="IPR011006">
    <property type="entry name" value="CheY-like_superfamily"/>
</dbReference>
<dbReference type="Gene3D" id="3.40.50.2300">
    <property type="match status" value="1"/>
</dbReference>
<feature type="coiled-coil region" evidence="2">
    <location>
        <begin position="130"/>
        <end position="157"/>
    </location>
</feature>
<protein>
    <recommendedName>
        <fullName evidence="7">Diguanylate cyclase response regulator</fullName>
    </recommendedName>
</protein>
<feature type="domain" description="Response regulatory" evidence="3">
    <location>
        <begin position="12"/>
        <end position="128"/>
    </location>
</feature>
<dbReference type="GO" id="GO:0005886">
    <property type="term" value="C:plasma membrane"/>
    <property type="evidence" value="ECO:0007669"/>
    <property type="project" value="TreeGrafter"/>
</dbReference>
<dbReference type="Proteomes" id="UP000239001">
    <property type="component" value="Unassembled WGS sequence"/>
</dbReference>
<keyword evidence="2" id="KW-0175">Coiled coil</keyword>
<evidence type="ECO:0000256" key="1">
    <source>
        <dbReference type="PROSITE-ProRule" id="PRU00169"/>
    </source>
</evidence>
<sequence length="344" mass="39360">MTIQAEQFSEANILIIGDIPDQLAFFCPLLLKRGYNVYHTKDLNQGIEKATTDLPHLIILSTELKDPDSYTFCQTIKENKIISHISVLFFVIDHLTFDVWKIYKIGGADYLSYPYHPEEMLTRIHHQMTIAKLKRRIDKQNSQLEKTLEDLHKVESNMGEVYNNLREFSFDDTLTKVANRRRFEEILEKEWRRCARDRISWGNVDQTSLSLILGDLDYFHAYNEQVGLQAGDRCLQDIAQAIVAVIKRPADLVARYHGATFAILLPYTNLDGALQVTNLIRLEIEQLKISHPTSKVSQYITLSFGVVTGIPSNALDSDIVTRRASDALQQAKEKGRNCIVCDTI</sequence>
<accession>A0A2T1LYH9</accession>
<dbReference type="AlphaFoldDB" id="A0A2T1LYH9"/>
<dbReference type="Pfam" id="PF00990">
    <property type="entry name" value="GGDEF"/>
    <property type="match status" value="1"/>
</dbReference>
<dbReference type="InterPro" id="IPR001789">
    <property type="entry name" value="Sig_transdc_resp-reg_receiver"/>
</dbReference>
<keyword evidence="6" id="KW-1185">Reference proteome</keyword>
<reference evidence="5 6" key="1">
    <citation type="submission" date="2018-03" db="EMBL/GenBank/DDBJ databases">
        <title>The ancient ancestry and fast evolution of plastids.</title>
        <authorList>
            <person name="Moore K.R."/>
            <person name="Magnabosco C."/>
            <person name="Momper L."/>
            <person name="Gold D.A."/>
            <person name="Bosak T."/>
            <person name="Fournier G.P."/>
        </authorList>
    </citation>
    <scope>NUCLEOTIDE SEQUENCE [LARGE SCALE GENOMIC DNA]</scope>
    <source>
        <strain evidence="5 6">CCALA 016</strain>
    </source>
</reference>
<reference evidence="5 6" key="2">
    <citation type="submission" date="2018-03" db="EMBL/GenBank/DDBJ databases">
        <authorList>
            <person name="Keele B.F."/>
        </authorList>
    </citation>
    <scope>NUCLEOTIDE SEQUENCE [LARGE SCALE GENOMIC DNA]</scope>
    <source>
        <strain evidence="5 6">CCALA 016</strain>
    </source>
</reference>
<dbReference type="SMART" id="SM00267">
    <property type="entry name" value="GGDEF"/>
    <property type="match status" value="1"/>
</dbReference>
<dbReference type="CDD" id="cd01949">
    <property type="entry name" value="GGDEF"/>
    <property type="match status" value="1"/>
</dbReference>
<dbReference type="Pfam" id="PF00072">
    <property type="entry name" value="Response_reg"/>
    <property type="match status" value="1"/>
</dbReference>
<dbReference type="GO" id="GO:1902201">
    <property type="term" value="P:negative regulation of bacterial-type flagellum-dependent cell motility"/>
    <property type="evidence" value="ECO:0007669"/>
    <property type="project" value="TreeGrafter"/>
</dbReference>
<gene>
    <name evidence="5" type="ORF">C7H19_09575</name>
</gene>
<evidence type="ECO:0000313" key="6">
    <source>
        <dbReference type="Proteomes" id="UP000239001"/>
    </source>
</evidence>
<evidence type="ECO:0000256" key="2">
    <source>
        <dbReference type="SAM" id="Coils"/>
    </source>
</evidence>
<dbReference type="PANTHER" id="PTHR45138">
    <property type="entry name" value="REGULATORY COMPONENTS OF SENSORY TRANSDUCTION SYSTEM"/>
    <property type="match status" value="1"/>
</dbReference>
<feature type="domain" description="GGDEF" evidence="4">
    <location>
        <begin position="207"/>
        <end position="344"/>
    </location>
</feature>
<dbReference type="NCBIfam" id="TIGR00254">
    <property type="entry name" value="GGDEF"/>
    <property type="match status" value="1"/>
</dbReference>
<proteinExistence type="predicted"/>
<dbReference type="EMBL" id="PXOH01000008">
    <property type="protein sequence ID" value="PSF37414.1"/>
    <property type="molecule type" value="Genomic_DNA"/>
</dbReference>
<evidence type="ECO:0000259" key="3">
    <source>
        <dbReference type="PROSITE" id="PS50110"/>
    </source>
</evidence>